<feature type="transmembrane region" description="Helical" evidence="1">
    <location>
        <begin position="39"/>
        <end position="62"/>
    </location>
</feature>
<keyword evidence="1" id="KW-0472">Membrane</keyword>
<comment type="caution">
    <text evidence="2">The sequence shown here is derived from an EMBL/GenBank/DDBJ whole genome shotgun (WGS) entry which is preliminary data.</text>
</comment>
<dbReference type="RefSeq" id="WP_055251226.1">
    <property type="nucleotide sequence ID" value="NZ_SMTG01000004.1"/>
</dbReference>
<dbReference type="OrthoDB" id="6058554at2"/>
<dbReference type="Proteomes" id="UP000295543">
    <property type="component" value="Unassembled WGS sequence"/>
</dbReference>
<organism evidence="2 3">
    <name type="scientific">Luteimonas terrae</name>
    <dbReference type="NCBI Taxonomy" id="1530191"/>
    <lineage>
        <taxon>Bacteria</taxon>
        <taxon>Pseudomonadati</taxon>
        <taxon>Pseudomonadota</taxon>
        <taxon>Gammaproteobacteria</taxon>
        <taxon>Lysobacterales</taxon>
        <taxon>Lysobacteraceae</taxon>
        <taxon>Luteimonas</taxon>
    </lineage>
</organism>
<protein>
    <submittedName>
        <fullName evidence="2">Uncharacterized protein</fullName>
    </submittedName>
</protein>
<evidence type="ECO:0000313" key="3">
    <source>
        <dbReference type="Proteomes" id="UP000295543"/>
    </source>
</evidence>
<sequence length="72" mass="7340">MADDRLPVPHPDAGRMHSAAVRARIGGASLDATVSVSTAGLLAIGGLVSGILLSTAVLVLAATRTPARRWPR</sequence>
<gene>
    <name evidence="2" type="ORF">E2F49_10380</name>
</gene>
<keyword evidence="3" id="KW-1185">Reference proteome</keyword>
<name>A0A4R5U8E5_9GAMM</name>
<evidence type="ECO:0000256" key="1">
    <source>
        <dbReference type="SAM" id="Phobius"/>
    </source>
</evidence>
<proteinExistence type="predicted"/>
<dbReference type="EMBL" id="SMTG01000004">
    <property type="protein sequence ID" value="TDK30746.1"/>
    <property type="molecule type" value="Genomic_DNA"/>
</dbReference>
<dbReference type="AlphaFoldDB" id="A0A4R5U8E5"/>
<reference evidence="2 3" key="1">
    <citation type="submission" date="2019-03" db="EMBL/GenBank/DDBJ databases">
        <title>Luteimonas zhaokaii sp.nov., isolated from the rectal contents of Plateau pika in Yushu, Qinghai Province, China.</title>
        <authorList>
            <person name="Zhang G."/>
        </authorList>
    </citation>
    <scope>NUCLEOTIDE SEQUENCE [LARGE SCALE GENOMIC DNA]</scope>
    <source>
        <strain evidence="2 3">THG-MD21</strain>
    </source>
</reference>
<keyword evidence="1" id="KW-0812">Transmembrane</keyword>
<evidence type="ECO:0000313" key="2">
    <source>
        <dbReference type="EMBL" id="TDK30746.1"/>
    </source>
</evidence>
<keyword evidence="1" id="KW-1133">Transmembrane helix</keyword>
<accession>A0A4R5U8E5</accession>